<organism evidence="2 3">
    <name type="scientific">Candidatus Wolfebacteria bacterium RIFOXYD1_FULL_48_65</name>
    <dbReference type="NCBI Taxonomy" id="1802561"/>
    <lineage>
        <taxon>Bacteria</taxon>
        <taxon>Candidatus Wolfeibacteriota</taxon>
    </lineage>
</organism>
<protein>
    <submittedName>
        <fullName evidence="2">Uncharacterized protein</fullName>
    </submittedName>
</protein>
<accession>A0A1F8E444</accession>
<feature type="transmembrane region" description="Helical" evidence="1">
    <location>
        <begin position="101"/>
        <end position="118"/>
    </location>
</feature>
<reference evidence="2 3" key="1">
    <citation type="journal article" date="2016" name="Nat. Commun.">
        <title>Thousands of microbial genomes shed light on interconnected biogeochemical processes in an aquifer system.</title>
        <authorList>
            <person name="Anantharaman K."/>
            <person name="Brown C.T."/>
            <person name="Hug L.A."/>
            <person name="Sharon I."/>
            <person name="Castelle C.J."/>
            <person name="Probst A.J."/>
            <person name="Thomas B.C."/>
            <person name="Singh A."/>
            <person name="Wilkins M.J."/>
            <person name="Karaoz U."/>
            <person name="Brodie E.L."/>
            <person name="Williams K.H."/>
            <person name="Hubbard S.S."/>
            <person name="Banfield J.F."/>
        </authorList>
    </citation>
    <scope>NUCLEOTIDE SEQUENCE [LARGE SCALE GENOMIC DNA]</scope>
</reference>
<feature type="transmembrane region" description="Helical" evidence="1">
    <location>
        <begin position="67"/>
        <end position="89"/>
    </location>
</feature>
<name>A0A1F8E444_9BACT</name>
<evidence type="ECO:0000313" key="3">
    <source>
        <dbReference type="Proteomes" id="UP000179057"/>
    </source>
</evidence>
<gene>
    <name evidence="2" type="ORF">A2610_03245</name>
</gene>
<dbReference type="AlphaFoldDB" id="A0A1F8E444"/>
<evidence type="ECO:0000313" key="2">
    <source>
        <dbReference type="EMBL" id="OGM95490.1"/>
    </source>
</evidence>
<evidence type="ECO:0000256" key="1">
    <source>
        <dbReference type="SAM" id="Phobius"/>
    </source>
</evidence>
<feature type="transmembrane region" description="Helical" evidence="1">
    <location>
        <begin position="189"/>
        <end position="215"/>
    </location>
</feature>
<feature type="transmembrane region" description="Helical" evidence="1">
    <location>
        <begin position="158"/>
        <end position="177"/>
    </location>
</feature>
<keyword evidence="1" id="KW-0812">Transmembrane</keyword>
<feature type="transmembrane region" description="Helical" evidence="1">
    <location>
        <begin position="18"/>
        <end position="35"/>
    </location>
</feature>
<proteinExistence type="predicted"/>
<sequence length="230" mass="24824">MACALSFIWSLVSLELGSLWWIGLISGFVAGYIGYDARGAADAVSRAWVVAQSGVLTSQLPKERLRLCCYLFGGGASVMLSIITLFFIVGVTKGILHKVPFEALGVFSLFMSAIYAIPARCDNIASASKCIMATHPIPLFFWHIPRGFIWVIARIPTAGAIAYLFCSSFICTTFKYVHSNARLLFGIDVAIGVAVGYYTGSALIGGLAGGIWWLLDWHLISIKVMGLKAA</sequence>
<keyword evidence="1" id="KW-1133">Transmembrane helix</keyword>
<dbReference type="EMBL" id="MGIV01000005">
    <property type="protein sequence ID" value="OGM95490.1"/>
    <property type="molecule type" value="Genomic_DNA"/>
</dbReference>
<keyword evidence="1" id="KW-0472">Membrane</keyword>
<comment type="caution">
    <text evidence="2">The sequence shown here is derived from an EMBL/GenBank/DDBJ whole genome shotgun (WGS) entry which is preliminary data.</text>
</comment>
<dbReference type="Proteomes" id="UP000179057">
    <property type="component" value="Unassembled WGS sequence"/>
</dbReference>